<evidence type="ECO:0000256" key="2">
    <source>
        <dbReference type="ARBA" id="ARBA00004174"/>
    </source>
</evidence>
<dbReference type="Proteomes" id="UP001186944">
    <property type="component" value="Unassembled WGS sequence"/>
</dbReference>
<feature type="binding site" description="axial binding residue" evidence="14">
    <location>
        <position position="463"/>
    </location>
    <ligand>
        <name>heme</name>
        <dbReference type="ChEBI" id="CHEBI:30413"/>
    </ligand>
    <ligandPart>
        <name>Fe</name>
        <dbReference type="ChEBI" id="CHEBI:18248"/>
    </ligandPart>
</feature>
<evidence type="ECO:0000256" key="13">
    <source>
        <dbReference type="ARBA" id="ARBA00023136"/>
    </source>
</evidence>
<name>A0AA88XIL8_PINIB</name>
<keyword evidence="12 15" id="KW-0503">Monooxygenase</keyword>
<comment type="subcellular location">
    <subcellularLocation>
        <location evidence="3">Endoplasmic reticulum membrane</location>
        <topology evidence="3">Peripheral membrane protein</topology>
    </subcellularLocation>
    <subcellularLocation>
        <location evidence="2">Microsome membrane</location>
        <topology evidence="2">Peripheral membrane protein</topology>
    </subcellularLocation>
</comment>
<evidence type="ECO:0000256" key="15">
    <source>
        <dbReference type="RuleBase" id="RU000461"/>
    </source>
</evidence>
<organism evidence="17 18">
    <name type="scientific">Pinctada imbricata</name>
    <name type="common">Atlantic pearl-oyster</name>
    <name type="synonym">Pinctada martensii</name>
    <dbReference type="NCBI Taxonomy" id="66713"/>
    <lineage>
        <taxon>Eukaryota</taxon>
        <taxon>Metazoa</taxon>
        <taxon>Spiralia</taxon>
        <taxon>Lophotrochozoa</taxon>
        <taxon>Mollusca</taxon>
        <taxon>Bivalvia</taxon>
        <taxon>Autobranchia</taxon>
        <taxon>Pteriomorphia</taxon>
        <taxon>Pterioida</taxon>
        <taxon>Pterioidea</taxon>
        <taxon>Pteriidae</taxon>
        <taxon>Pinctada</taxon>
    </lineage>
</organism>
<keyword evidence="16" id="KW-0812">Transmembrane</keyword>
<keyword evidence="6 14" id="KW-0349">Heme</keyword>
<evidence type="ECO:0000256" key="8">
    <source>
        <dbReference type="ARBA" id="ARBA00022824"/>
    </source>
</evidence>
<keyword evidence="11 14" id="KW-0408">Iron</keyword>
<dbReference type="PROSITE" id="PS00086">
    <property type="entry name" value="CYTOCHROME_P450"/>
    <property type="match status" value="1"/>
</dbReference>
<dbReference type="InterPro" id="IPR017972">
    <property type="entry name" value="Cyt_P450_CS"/>
</dbReference>
<dbReference type="InterPro" id="IPR002401">
    <property type="entry name" value="Cyt_P450_E_grp-I"/>
</dbReference>
<evidence type="ECO:0000313" key="17">
    <source>
        <dbReference type="EMBL" id="KAK3085113.1"/>
    </source>
</evidence>
<evidence type="ECO:0000256" key="1">
    <source>
        <dbReference type="ARBA" id="ARBA00001971"/>
    </source>
</evidence>
<dbReference type="GO" id="GO:0005789">
    <property type="term" value="C:endoplasmic reticulum membrane"/>
    <property type="evidence" value="ECO:0007669"/>
    <property type="project" value="UniProtKB-SubCell"/>
</dbReference>
<dbReference type="PRINTS" id="PR00385">
    <property type="entry name" value="P450"/>
</dbReference>
<dbReference type="PANTHER" id="PTHR24289">
    <property type="entry name" value="STEROID 17-ALPHA-HYDROXYLASE/17,20 LYASE"/>
    <property type="match status" value="1"/>
</dbReference>
<evidence type="ECO:0000256" key="7">
    <source>
        <dbReference type="ARBA" id="ARBA00022723"/>
    </source>
</evidence>
<evidence type="ECO:0000256" key="10">
    <source>
        <dbReference type="ARBA" id="ARBA00023002"/>
    </source>
</evidence>
<keyword evidence="13 16" id="KW-0472">Membrane</keyword>
<dbReference type="Gene3D" id="1.10.630.10">
    <property type="entry name" value="Cytochrome P450"/>
    <property type="match status" value="1"/>
</dbReference>
<evidence type="ECO:0000256" key="11">
    <source>
        <dbReference type="ARBA" id="ARBA00023004"/>
    </source>
</evidence>
<comment type="cofactor">
    <cofactor evidence="1 14">
        <name>heme</name>
        <dbReference type="ChEBI" id="CHEBI:30413"/>
    </cofactor>
</comment>
<dbReference type="InterPro" id="IPR036396">
    <property type="entry name" value="Cyt_P450_sf"/>
</dbReference>
<dbReference type="GO" id="GO:0020037">
    <property type="term" value="F:heme binding"/>
    <property type="evidence" value="ECO:0007669"/>
    <property type="project" value="InterPro"/>
</dbReference>
<dbReference type="FunFam" id="1.10.630.10:FF:000238">
    <property type="entry name" value="Cytochrome P450 2A6"/>
    <property type="match status" value="1"/>
</dbReference>
<dbReference type="EC" id="1.14.14.1" evidence="5"/>
<comment type="similarity">
    <text evidence="4 15">Belongs to the cytochrome P450 family.</text>
</comment>
<protein>
    <recommendedName>
        <fullName evidence="5">unspecific monooxygenase</fullName>
        <ecNumber evidence="5">1.14.14.1</ecNumber>
    </recommendedName>
</protein>
<proteinExistence type="inferred from homology"/>
<dbReference type="AlphaFoldDB" id="A0AA88XIL8"/>
<keyword evidence="16" id="KW-1133">Transmembrane helix</keyword>
<reference evidence="17" key="1">
    <citation type="submission" date="2019-08" db="EMBL/GenBank/DDBJ databases">
        <title>The improved chromosome-level genome for the pearl oyster Pinctada fucata martensii using PacBio sequencing and Hi-C.</title>
        <authorList>
            <person name="Zheng Z."/>
        </authorList>
    </citation>
    <scope>NUCLEOTIDE SEQUENCE</scope>
    <source>
        <strain evidence="17">ZZ-2019</strain>
        <tissue evidence="17">Adductor muscle</tissue>
    </source>
</reference>
<dbReference type="GO" id="GO:0005506">
    <property type="term" value="F:iron ion binding"/>
    <property type="evidence" value="ECO:0007669"/>
    <property type="project" value="InterPro"/>
</dbReference>
<evidence type="ECO:0000256" key="12">
    <source>
        <dbReference type="ARBA" id="ARBA00023033"/>
    </source>
</evidence>
<evidence type="ECO:0000256" key="3">
    <source>
        <dbReference type="ARBA" id="ARBA00004406"/>
    </source>
</evidence>
<evidence type="ECO:0000256" key="4">
    <source>
        <dbReference type="ARBA" id="ARBA00010617"/>
    </source>
</evidence>
<dbReference type="PRINTS" id="PR00463">
    <property type="entry name" value="EP450I"/>
</dbReference>
<evidence type="ECO:0000313" key="18">
    <source>
        <dbReference type="Proteomes" id="UP001186944"/>
    </source>
</evidence>
<dbReference type="SUPFAM" id="SSF48264">
    <property type="entry name" value="Cytochrome P450"/>
    <property type="match status" value="1"/>
</dbReference>
<dbReference type="GO" id="GO:0042448">
    <property type="term" value="P:progesterone metabolic process"/>
    <property type="evidence" value="ECO:0007669"/>
    <property type="project" value="TreeGrafter"/>
</dbReference>
<accession>A0AA88XIL8</accession>
<sequence length="519" mass="60522">MLIELIRDFPSFEQIVRSFPSLNDIARLIDLEASFHRYFLVILLFVFSLIYLLQKAKRNFPPGPIALPVVGNIDLFKSKAHIRLSNLKDKYGDVYSLRVGSYDFIVVSSLEGMMEGLNRSDSVLDGRPDFSVFDHLFKGNKQRGVFTADSDLKNEIKRKFMVESLDTHCTSPSTIEDEIKRETLNLMCFFLQESGPFDPLECLKFAHLHIMMLLIFDERFDSDDFIRDRIFEALDERYASLKIKFHHYFPSLQSFYKENTKKLLMGSDILIRYEKMLLNQHKDTYNPMKIRDLVDQMLLFIETNEDSELLESDDMDDLLLELSGAGFYTVPALLSWLLAYMAAFPDVQQKLQNEIDSIVGRERFPSLEDEPYLPYTIAVILEVQRVVTIMPLLLPHRAVKSCVFQGYNIPKDSLYLFNVWSLHHDQRHWKNPMKFNPDRFLDESGALFIPDYFVPFGLGHRRCPGESLVEIEVYVMFTCIMHQLRVCASPQARELNLEADFSYILTPKDLKIEVKERDN</sequence>
<gene>
    <name evidence="17" type="ORF">FSP39_024621</name>
</gene>
<comment type="caution">
    <text evidence="17">The sequence shown here is derived from an EMBL/GenBank/DDBJ whole genome shotgun (WGS) entry which is preliminary data.</text>
</comment>
<keyword evidence="9" id="KW-0492">Microsome</keyword>
<dbReference type="GO" id="GO:0004508">
    <property type="term" value="F:steroid 17-alpha-monooxygenase activity"/>
    <property type="evidence" value="ECO:0007669"/>
    <property type="project" value="TreeGrafter"/>
</dbReference>
<dbReference type="PANTHER" id="PTHR24289:SF21">
    <property type="entry name" value="CYTOCHROME P450 1A"/>
    <property type="match status" value="1"/>
</dbReference>
<keyword evidence="7 14" id="KW-0479">Metal-binding</keyword>
<evidence type="ECO:0000256" key="5">
    <source>
        <dbReference type="ARBA" id="ARBA00012109"/>
    </source>
</evidence>
<keyword evidence="8" id="KW-0256">Endoplasmic reticulum</keyword>
<evidence type="ECO:0000256" key="9">
    <source>
        <dbReference type="ARBA" id="ARBA00022848"/>
    </source>
</evidence>
<dbReference type="Pfam" id="PF00067">
    <property type="entry name" value="p450"/>
    <property type="match status" value="1"/>
</dbReference>
<keyword evidence="10 15" id="KW-0560">Oxidoreductase</keyword>
<evidence type="ECO:0000256" key="6">
    <source>
        <dbReference type="ARBA" id="ARBA00022617"/>
    </source>
</evidence>
<evidence type="ECO:0000256" key="16">
    <source>
        <dbReference type="SAM" id="Phobius"/>
    </source>
</evidence>
<dbReference type="GO" id="GO:0042446">
    <property type="term" value="P:hormone biosynthetic process"/>
    <property type="evidence" value="ECO:0007669"/>
    <property type="project" value="TreeGrafter"/>
</dbReference>
<feature type="transmembrane region" description="Helical" evidence="16">
    <location>
        <begin position="35"/>
        <end position="53"/>
    </location>
</feature>
<dbReference type="InterPro" id="IPR001128">
    <property type="entry name" value="Cyt_P450"/>
</dbReference>
<evidence type="ECO:0000256" key="14">
    <source>
        <dbReference type="PIRSR" id="PIRSR602401-1"/>
    </source>
</evidence>
<keyword evidence="18" id="KW-1185">Reference proteome</keyword>
<dbReference type="EMBL" id="VSWD01000013">
    <property type="protein sequence ID" value="KAK3085113.1"/>
    <property type="molecule type" value="Genomic_DNA"/>
</dbReference>